<comment type="caution">
    <text evidence="2">The sequence shown here is derived from an EMBL/GenBank/DDBJ whole genome shotgun (WGS) entry which is preliminary data.</text>
</comment>
<dbReference type="InterPro" id="IPR051702">
    <property type="entry name" value="SH3_domain_YSC84-like"/>
</dbReference>
<dbReference type="InterPro" id="IPR007461">
    <property type="entry name" value="Ysc84_actin-binding"/>
</dbReference>
<gene>
    <name evidence="2" type="ORF">COS99_02780</name>
</gene>
<dbReference type="CDD" id="cd11524">
    <property type="entry name" value="SYLF"/>
    <property type="match status" value="1"/>
</dbReference>
<name>A0A2J0KU54_9BACT</name>
<evidence type="ECO:0000259" key="1">
    <source>
        <dbReference type="Pfam" id="PF04366"/>
    </source>
</evidence>
<dbReference type="GO" id="GO:0035091">
    <property type="term" value="F:phosphatidylinositol binding"/>
    <property type="evidence" value="ECO:0007669"/>
    <property type="project" value="TreeGrafter"/>
</dbReference>
<dbReference type="PANTHER" id="PTHR15629">
    <property type="entry name" value="SH3YL1 PROTEIN"/>
    <property type="match status" value="1"/>
</dbReference>
<dbReference type="EMBL" id="PEWV01000026">
    <property type="protein sequence ID" value="PIU41945.1"/>
    <property type="molecule type" value="Genomic_DNA"/>
</dbReference>
<dbReference type="PANTHER" id="PTHR15629:SF2">
    <property type="entry name" value="SH3 DOMAIN-CONTAINING YSC84-LIKE PROTEIN 1"/>
    <property type="match status" value="1"/>
</dbReference>
<accession>A0A2J0KU54</accession>
<proteinExistence type="predicted"/>
<organism evidence="2 3">
    <name type="scientific">Candidatus Aquitaenariimonas noxiae</name>
    <dbReference type="NCBI Taxonomy" id="1974741"/>
    <lineage>
        <taxon>Bacteria</taxon>
        <taxon>Pseudomonadati</taxon>
        <taxon>Candidatus Omnitrophota</taxon>
        <taxon>Candidatus Aquitaenariimonas</taxon>
    </lineage>
</organism>
<protein>
    <recommendedName>
        <fullName evidence="1">Ysc84 actin-binding domain-containing protein</fullName>
    </recommendedName>
</protein>
<dbReference type="AlphaFoldDB" id="A0A2J0KU54"/>
<reference evidence="2 3" key="1">
    <citation type="submission" date="2017-09" db="EMBL/GenBank/DDBJ databases">
        <title>Depth-based differentiation of microbial function through sediment-hosted aquifers and enrichment of novel symbionts in the deep terrestrial subsurface.</title>
        <authorList>
            <person name="Probst A.J."/>
            <person name="Ladd B."/>
            <person name="Jarett J.K."/>
            <person name="Geller-Mcgrath D.E."/>
            <person name="Sieber C.M."/>
            <person name="Emerson J.B."/>
            <person name="Anantharaman K."/>
            <person name="Thomas B.C."/>
            <person name="Malmstrom R."/>
            <person name="Stieglmeier M."/>
            <person name="Klingl A."/>
            <person name="Woyke T."/>
            <person name="Ryan C.M."/>
            <person name="Banfield J.F."/>
        </authorList>
    </citation>
    <scope>NUCLEOTIDE SEQUENCE [LARGE SCALE GENOMIC DNA]</scope>
    <source>
        <strain evidence="2">CG07_land_8_20_14_0_80_42_15</strain>
    </source>
</reference>
<feature type="domain" description="Ysc84 actin-binding" evidence="1">
    <location>
        <begin position="102"/>
        <end position="223"/>
    </location>
</feature>
<evidence type="ECO:0000313" key="3">
    <source>
        <dbReference type="Proteomes" id="UP000230052"/>
    </source>
</evidence>
<sequence length="225" mass="23696">MKKIILIVLCAIFIISILKVCLAENKWDNLLTESAKVFEEMTKMPEDGIPGTLIKNSYAVAIFPSTVGGGFIIGGKYGQGVIIAKDKQAGGWSAPAVFNLAGASFGWQIGGQATDIILLIGNERGLDGLLQSSFKLGGDASVAAGPVGRDAEAATDLQLKGGILAYSRSRGAFIGIKLEGSVLSFNKEANTSLYGVDVTASDILIKKSVKHTESAQRLIKDLGKY</sequence>
<dbReference type="Proteomes" id="UP000230052">
    <property type="component" value="Unassembled WGS sequence"/>
</dbReference>
<dbReference type="Pfam" id="PF04366">
    <property type="entry name" value="Ysc84"/>
    <property type="match status" value="1"/>
</dbReference>
<evidence type="ECO:0000313" key="2">
    <source>
        <dbReference type="EMBL" id="PIU41945.1"/>
    </source>
</evidence>